<reference evidence="40" key="1">
    <citation type="submission" date="2020-07" db="EMBL/GenBank/DDBJ databases">
        <title>Multicomponent nature underlies the extraordinary mechanical properties of spider dragline silk.</title>
        <authorList>
            <person name="Kono N."/>
            <person name="Nakamura H."/>
            <person name="Mori M."/>
            <person name="Yoshida Y."/>
            <person name="Ohtoshi R."/>
            <person name="Malay A.D."/>
            <person name="Moran D.A.P."/>
            <person name="Tomita M."/>
            <person name="Numata K."/>
            <person name="Arakawa K."/>
        </authorList>
    </citation>
    <scope>NUCLEOTIDE SEQUENCE</scope>
</reference>
<evidence type="ECO:0000256" key="27">
    <source>
        <dbReference type="ARBA" id="ARBA00043826"/>
    </source>
</evidence>
<comment type="catalytic activity">
    <reaction evidence="22">
        <text>2-oxobutanoate + L-alanine = (2S)-2-aminobutanoate + pyruvate</text>
        <dbReference type="Rhea" id="RHEA:77355"/>
        <dbReference type="ChEBI" id="CHEBI:15361"/>
        <dbReference type="ChEBI" id="CHEBI:16763"/>
        <dbReference type="ChEBI" id="CHEBI:57972"/>
        <dbReference type="ChEBI" id="CHEBI:74359"/>
        <dbReference type="EC" id="2.6.1.44"/>
    </reaction>
</comment>
<evidence type="ECO:0000256" key="21">
    <source>
        <dbReference type="ARBA" id="ARBA00043749"/>
    </source>
</evidence>
<evidence type="ECO:0000256" key="8">
    <source>
        <dbReference type="ARBA" id="ARBA00022898"/>
    </source>
</evidence>
<dbReference type="InterPro" id="IPR005814">
    <property type="entry name" value="Aminotrans_3"/>
</dbReference>
<dbReference type="InterPro" id="IPR015421">
    <property type="entry name" value="PyrdxlP-dep_Trfase_major"/>
</dbReference>
<evidence type="ECO:0000256" key="14">
    <source>
        <dbReference type="ARBA" id="ARBA00041662"/>
    </source>
</evidence>
<comment type="subcellular location">
    <subcellularLocation>
        <location evidence="2">Mitochondrion</location>
    </subcellularLocation>
</comment>
<evidence type="ECO:0000256" key="9">
    <source>
        <dbReference type="ARBA" id="ARBA00022946"/>
    </source>
</evidence>
<evidence type="ECO:0000256" key="1">
    <source>
        <dbReference type="ARBA" id="ARBA00001933"/>
    </source>
</evidence>
<keyword evidence="9" id="KW-0809">Transit peptide</keyword>
<comment type="catalytic activity">
    <reaction evidence="20">
        <text>(R)-3-amino-2-methylpropanoate + pyruvate = 2-methyl-3-oxopropanoate + L-alanine</text>
        <dbReference type="Rhea" id="RHEA:18393"/>
        <dbReference type="ChEBI" id="CHEBI:15361"/>
        <dbReference type="ChEBI" id="CHEBI:57700"/>
        <dbReference type="ChEBI" id="CHEBI:57731"/>
        <dbReference type="ChEBI" id="CHEBI:57972"/>
        <dbReference type="EC" id="2.6.1.40"/>
    </reaction>
    <physiologicalReaction direction="left-to-right" evidence="20">
        <dbReference type="Rhea" id="RHEA:18394"/>
    </physiologicalReaction>
</comment>
<evidence type="ECO:0000313" key="41">
    <source>
        <dbReference type="Proteomes" id="UP000887116"/>
    </source>
</evidence>
<evidence type="ECO:0000256" key="38">
    <source>
        <dbReference type="ARBA" id="ARBA00058068"/>
    </source>
</evidence>
<keyword evidence="8 39" id="KW-0663">Pyridoxal phosphate</keyword>
<comment type="catalytic activity">
    <reaction evidence="19">
        <text>(2S)-2-aminobutanoate + glyoxylate = 2-oxobutanoate + glycine</text>
        <dbReference type="Rhea" id="RHEA:77339"/>
        <dbReference type="ChEBI" id="CHEBI:16763"/>
        <dbReference type="ChEBI" id="CHEBI:36655"/>
        <dbReference type="ChEBI" id="CHEBI:57305"/>
        <dbReference type="ChEBI" id="CHEBI:74359"/>
    </reaction>
</comment>
<dbReference type="SUPFAM" id="SSF53383">
    <property type="entry name" value="PLP-dependent transferases"/>
    <property type="match status" value="1"/>
</dbReference>
<dbReference type="GO" id="GO:0005739">
    <property type="term" value="C:mitochondrion"/>
    <property type="evidence" value="ECO:0007669"/>
    <property type="project" value="UniProtKB-SubCell"/>
</dbReference>
<dbReference type="Proteomes" id="UP000887116">
    <property type="component" value="Unassembled WGS sequence"/>
</dbReference>
<dbReference type="PANTHER" id="PTHR45688:SF3">
    <property type="entry name" value="ALANINE--GLYOXYLATE AMINOTRANSFERASE 2, MITOCHONDRIAL"/>
    <property type="match status" value="1"/>
</dbReference>
<evidence type="ECO:0000256" key="18">
    <source>
        <dbReference type="ARBA" id="ARBA00043669"/>
    </source>
</evidence>
<dbReference type="InterPro" id="IPR015422">
    <property type="entry name" value="PyrdxlP-dep_Trfase_small"/>
</dbReference>
<comment type="catalytic activity">
    <reaction evidence="32">
        <text>L-ornithine + glyoxylate = 5-amino-2-oxopentanoate + glycine</text>
        <dbReference type="Rhea" id="RHEA:77331"/>
        <dbReference type="ChEBI" id="CHEBI:36655"/>
        <dbReference type="ChEBI" id="CHEBI:46911"/>
        <dbReference type="ChEBI" id="CHEBI:57305"/>
        <dbReference type="ChEBI" id="CHEBI:58802"/>
    </reaction>
</comment>
<evidence type="ECO:0000256" key="37">
    <source>
        <dbReference type="ARBA" id="ARBA00049480"/>
    </source>
</evidence>
<comment type="catalytic activity">
    <reaction evidence="36">
        <text>oxaloacetate + L-alanine = L-aspartate + pyruvate</text>
        <dbReference type="Rhea" id="RHEA:77347"/>
        <dbReference type="ChEBI" id="CHEBI:15361"/>
        <dbReference type="ChEBI" id="CHEBI:16452"/>
        <dbReference type="ChEBI" id="CHEBI:29991"/>
        <dbReference type="ChEBI" id="CHEBI:57972"/>
    </reaction>
</comment>
<dbReference type="GO" id="GO:0009436">
    <property type="term" value="P:glyoxylate catabolic process"/>
    <property type="evidence" value="ECO:0007669"/>
    <property type="project" value="TreeGrafter"/>
</dbReference>
<evidence type="ECO:0000313" key="40">
    <source>
        <dbReference type="EMBL" id="GFQ89319.1"/>
    </source>
</evidence>
<evidence type="ECO:0000256" key="10">
    <source>
        <dbReference type="ARBA" id="ARBA00023128"/>
    </source>
</evidence>
<evidence type="ECO:0000256" key="11">
    <source>
        <dbReference type="ARBA" id="ARBA00033660"/>
    </source>
</evidence>
<dbReference type="GO" id="GO:0016223">
    <property type="term" value="F:beta-alanine:pyruvate transaminase activity"/>
    <property type="evidence" value="ECO:0007669"/>
    <property type="project" value="UniProtKB-EC"/>
</dbReference>
<dbReference type="PIRSF" id="PIRSF000521">
    <property type="entry name" value="Transaminase_4ab_Lys_Orn"/>
    <property type="match status" value="1"/>
</dbReference>
<sequence>MLCKILQVSFQNKGISSKNLTFRFCSNHVKIPTLPSVSFEPKPYKGPNYNDVLNSRNTNISPFVRLMYKEPVMINQGYMQYVWDHTGKRYLDMFGGIVTVSVGHCHPKVTKAAVDQMHKLWHVTNIYMHPELHEYAKKLTDRFPGDLKVCYFCNSGSEANDLAIQLARLYTGAFDVISLRNAYHGDTPYSVGLCGIGTWKHSFPNGFGMHQIMNPDPYRGLWGGSSCRDSPVQPDRKCSCGVNQCKACDMYIAQLDELLTCSLPKKIAGFFAESIQGVGGTVQFPKNYLKKAFEIIRQHGGLCILDEVQTGFGRTGKFWGFYGHEVLPDIVTVAKGIGNGFPLAAVITRKDIADCLNDAAMFNTFGGNPVACAIGSAVLDVIDEEKIMENSHHVGTYLLHALSKLRRKYEIIGDVRGKGLMIGVEMVADKESRKPLPKSKMDAIIEDTKNMGLLIGRGGLSGNVFRIKPPMCISRADANFCVSCLENAVKKHSTL</sequence>
<evidence type="ECO:0000256" key="32">
    <source>
        <dbReference type="ARBA" id="ARBA00048264"/>
    </source>
</evidence>
<comment type="catalytic activity">
    <reaction evidence="37">
        <text>N(omega),N('omega)-dimethyl-L-arginine + glyoxylate = 5-(3,3'-dimethylguanidino)-2-oxopentanoate + glycine</text>
        <dbReference type="Rhea" id="RHEA:77315"/>
        <dbReference type="ChEBI" id="CHEBI:36655"/>
        <dbReference type="ChEBI" id="CHEBI:57305"/>
        <dbReference type="ChEBI" id="CHEBI:197308"/>
        <dbReference type="ChEBI" id="CHEBI:197310"/>
    </reaction>
</comment>
<evidence type="ECO:0000256" key="28">
    <source>
        <dbReference type="ARBA" id="ARBA00044055"/>
    </source>
</evidence>
<comment type="catalytic activity">
    <reaction evidence="25">
        <text>N(omega),N('omega)-dimethyl-L-arginine + pyruvate = 5-(3,3'-dimethylguanidino)-2-oxopentanoate + L-alanine</text>
        <dbReference type="Rhea" id="RHEA:77307"/>
        <dbReference type="ChEBI" id="CHEBI:15361"/>
        <dbReference type="ChEBI" id="CHEBI:57972"/>
        <dbReference type="ChEBI" id="CHEBI:197308"/>
        <dbReference type="ChEBI" id="CHEBI:197310"/>
    </reaction>
</comment>
<evidence type="ECO:0000256" key="34">
    <source>
        <dbReference type="ARBA" id="ARBA00048560"/>
    </source>
</evidence>
<evidence type="ECO:0000256" key="3">
    <source>
        <dbReference type="ARBA" id="ARBA00008954"/>
    </source>
</evidence>
<comment type="similarity">
    <text evidence="3 39">Belongs to the class-III pyridoxal-phosphate-dependent aminotransferase family.</text>
</comment>
<comment type="caution">
    <text evidence="40">The sequence shown here is derived from an EMBL/GenBank/DDBJ whole genome shotgun (WGS) entry which is preliminary data.</text>
</comment>
<accession>A0A8X6HMF1</accession>
<comment type="catalytic activity">
    <reaction evidence="27">
        <text>2-oxopentanoate + N(omega),N(omega)-dimethyl-L-arginine = 5-(3,3-dimethylguanidino)-2-oxopentanoate + L-2-aminopentanoate</text>
        <dbReference type="Rhea" id="RHEA:77359"/>
        <dbReference type="ChEBI" id="CHEBI:28644"/>
        <dbReference type="ChEBI" id="CHEBI:58326"/>
        <dbReference type="ChEBI" id="CHEBI:58441"/>
        <dbReference type="ChEBI" id="CHEBI:197301"/>
    </reaction>
</comment>
<evidence type="ECO:0000256" key="12">
    <source>
        <dbReference type="ARBA" id="ARBA00039130"/>
    </source>
</evidence>
<evidence type="ECO:0000256" key="16">
    <source>
        <dbReference type="ARBA" id="ARBA00042611"/>
    </source>
</evidence>
<comment type="catalytic activity">
    <reaction evidence="35">
        <text>N(omega)-methyl-L-arginine + glyoxylate = 5-(3-methylguanidino)-2-oxopentanoate + glycine</text>
        <dbReference type="Rhea" id="RHEA:77323"/>
        <dbReference type="ChEBI" id="CHEBI:36655"/>
        <dbReference type="ChEBI" id="CHEBI:57305"/>
        <dbReference type="ChEBI" id="CHEBI:114953"/>
        <dbReference type="ChEBI" id="CHEBI:197314"/>
    </reaction>
</comment>
<comment type="catalytic activity">
    <reaction evidence="21">
        <text>N(omega),N(omega)-dimethyl-L-arginine + oxaloacetate = 5-(3,3-dimethylguanidino)-2-oxopentanoate + L-aspartate</text>
        <dbReference type="Rhea" id="RHEA:77343"/>
        <dbReference type="ChEBI" id="CHEBI:16452"/>
        <dbReference type="ChEBI" id="CHEBI:29991"/>
        <dbReference type="ChEBI" id="CHEBI:58326"/>
        <dbReference type="ChEBI" id="CHEBI:197301"/>
    </reaction>
</comment>
<evidence type="ECO:0000256" key="13">
    <source>
        <dbReference type="ARBA" id="ARBA00039862"/>
    </source>
</evidence>
<evidence type="ECO:0000256" key="29">
    <source>
        <dbReference type="ARBA" id="ARBA00044257"/>
    </source>
</evidence>
<gene>
    <name evidence="40" type="primary">AGXT2</name>
    <name evidence="40" type="ORF">TNCT_363901</name>
</gene>
<evidence type="ECO:0000256" key="20">
    <source>
        <dbReference type="ARBA" id="ARBA00043726"/>
    </source>
</evidence>
<evidence type="ECO:0000256" key="15">
    <source>
        <dbReference type="ARBA" id="ARBA00041845"/>
    </source>
</evidence>
<comment type="subunit">
    <text evidence="4">Homotetramer.</text>
</comment>
<dbReference type="EC" id="2.6.1.44" evidence="5"/>
<keyword evidence="7" id="KW-0808">Transferase</keyword>
<comment type="catalytic activity">
    <reaction evidence="11">
        <text>glyoxylate + L-alanine = glycine + pyruvate</text>
        <dbReference type="Rhea" id="RHEA:24248"/>
        <dbReference type="ChEBI" id="CHEBI:15361"/>
        <dbReference type="ChEBI" id="CHEBI:36655"/>
        <dbReference type="ChEBI" id="CHEBI:57305"/>
        <dbReference type="ChEBI" id="CHEBI:57972"/>
        <dbReference type="EC" id="2.6.1.44"/>
    </reaction>
    <physiologicalReaction direction="left-to-right" evidence="11">
        <dbReference type="Rhea" id="RHEA:24249"/>
    </physiologicalReaction>
</comment>
<comment type="catalytic activity">
    <reaction evidence="31">
        <text>N(omega),N(omega)-dimethyl-L-arginine + glyoxylate = 5-(3,3-dimethylguanidino)-2-oxopentanoate + glycine</text>
        <dbReference type="Rhea" id="RHEA:77311"/>
        <dbReference type="ChEBI" id="CHEBI:36655"/>
        <dbReference type="ChEBI" id="CHEBI:57305"/>
        <dbReference type="ChEBI" id="CHEBI:58326"/>
        <dbReference type="ChEBI" id="CHEBI:197301"/>
    </reaction>
</comment>
<dbReference type="GO" id="GO:0019481">
    <property type="term" value="P:L-alanine catabolic process, by transamination"/>
    <property type="evidence" value="ECO:0007669"/>
    <property type="project" value="TreeGrafter"/>
</dbReference>
<evidence type="ECO:0000256" key="4">
    <source>
        <dbReference type="ARBA" id="ARBA00011881"/>
    </source>
</evidence>
<comment type="catalytic activity">
    <reaction evidence="18">
        <text>N(omega),N(omega)-dimethyl-L-arginine + pyruvate = 5-(3,3-dimethylguanidino)-2-oxopentanoate + L-alanine</text>
        <dbReference type="Rhea" id="RHEA:77303"/>
        <dbReference type="ChEBI" id="CHEBI:15361"/>
        <dbReference type="ChEBI" id="CHEBI:57972"/>
        <dbReference type="ChEBI" id="CHEBI:58326"/>
        <dbReference type="ChEBI" id="CHEBI:197301"/>
    </reaction>
</comment>
<dbReference type="EMBL" id="BMAO01003656">
    <property type="protein sequence ID" value="GFQ89319.1"/>
    <property type="molecule type" value="Genomic_DNA"/>
</dbReference>
<dbReference type="AlphaFoldDB" id="A0A8X6HMF1"/>
<keyword evidence="10" id="KW-0496">Mitochondrion</keyword>
<comment type="catalytic activity">
    <reaction evidence="33">
        <text>2-oxohexanoate + N(omega),N(omega)-dimethyl-L-arginine = L-2-aminohexanoate + 5-(3,3-dimethylguanidino)-2-oxopentanoate</text>
        <dbReference type="Rhea" id="RHEA:77363"/>
        <dbReference type="ChEBI" id="CHEBI:35177"/>
        <dbReference type="ChEBI" id="CHEBI:58326"/>
        <dbReference type="ChEBI" id="CHEBI:58455"/>
        <dbReference type="ChEBI" id="CHEBI:197301"/>
    </reaction>
</comment>
<dbReference type="GO" id="GO:0008453">
    <property type="term" value="F:alanine-glyoxylate transaminase activity"/>
    <property type="evidence" value="ECO:0007669"/>
    <property type="project" value="UniProtKB-EC"/>
</dbReference>
<evidence type="ECO:0000256" key="25">
    <source>
        <dbReference type="ARBA" id="ARBA00043798"/>
    </source>
</evidence>
<evidence type="ECO:0000256" key="24">
    <source>
        <dbReference type="ARBA" id="ARBA00043777"/>
    </source>
</evidence>
<dbReference type="EC" id="2.6.1.18" evidence="28"/>
<evidence type="ECO:0000256" key="17">
    <source>
        <dbReference type="ARBA" id="ARBA00042669"/>
    </source>
</evidence>
<dbReference type="FunFam" id="3.40.640.10:FF:000055">
    <property type="entry name" value="Alanine--glyoxylate aminotransferase 2, mitochondrial"/>
    <property type="match status" value="1"/>
</dbReference>
<evidence type="ECO:0000256" key="23">
    <source>
        <dbReference type="ARBA" id="ARBA00043758"/>
    </source>
</evidence>
<dbReference type="Pfam" id="PF00202">
    <property type="entry name" value="Aminotran_3"/>
    <property type="match status" value="1"/>
</dbReference>
<dbReference type="GO" id="GO:0030170">
    <property type="term" value="F:pyridoxal phosphate binding"/>
    <property type="evidence" value="ECO:0007669"/>
    <property type="project" value="InterPro"/>
</dbReference>
<evidence type="ECO:0000256" key="2">
    <source>
        <dbReference type="ARBA" id="ARBA00004173"/>
    </source>
</evidence>
<dbReference type="InterPro" id="IPR015424">
    <property type="entry name" value="PyrdxlP-dep_Trfase"/>
</dbReference>
<dbReference type="Gene3D" id="3.90.1150.10">
    <property type="entry name" value="Aspartate Aminotransferase, domain 1"/>
    <property type="match status" value="1"/>
</dbReference>
<evidence type="ECO:0000256" key="5">
    <source>
        <dbReference type="ARBA" id="ARBA00013049"/>
    </source>
</evidence>
<comment type="catalytic activity">
    <reaction evidence="23">
        <text>N(omega)-methyl-L-arginine + pyruvate = 5-(3-methylguanidino)-2-oxopentanoate + L-alanine</text>
        <dbReference type="Rhea" id="RHEA:77319"/>
        <dbReference type="ChEBI" id="CHEBI:15361"/>
        <dbReference type="ChEBI" id="CHEBI:57972"/>
        <dbReference type="ChEBI" id="CHEBI:114953"/>
        <dbReference type="ChEBI" id="CHEBI:197314"/>
    </reaction>
</comment>
<evidence type="ECO:0000256" key="39">
    <source>
        <dbReference type="RuleBase" id="RU003560"/>
    </source>
</evidence>
<dbReference type="OrthoDB" id="10261433at2759"/>
<dbReference type="GO" id="GO:0047305">
    <property type="term" value="F:(R)-3-amino-2-methylpropionate-pyruvate transaminase activity"/>
    <property type="evidence" value="ECO:0007669"/>
    <property type="project" value="UniProtKB-EC"/>
</dbReference>
<dbReference type="InterPro" id="IPR049704">
    <property type="entry name" value="Aminotrans_3_PPA_site"/>
</dbReference>
<comment type="catalytic activity">
    <reaction evidence="34">
        <text>N(omega),N(omega)-dimethyl-L-arginine + 2-oxobutanoate = 5-(3,3-dimethylguanidino)-2-oxopentanoate + (2S)-2-aminobutanoate</text>
        <dbReference type="Rhea" id="RHEA:77351"/>
        <dbReference type="ChEBI" id="CHEBI:16763"/>
        <dbReference type="ChEBI" id="CHEBI:58326"/>
        <dbReference type="ChEBI" id="CHEBI:74359"/>
        <dbReference type="ChEBI" id="CHEBI:197301"/>
    </reaction>
</comment>
<organism evidence="40 41">
    <name type="scientific">Trichonephila clavata</name>
    <name type="common">Joro spider</name>
    <name type="synonym">Nephila clavata</name>
    <dbReference type="NCBI Taxonomy" id="2740835"/>
    <lineage>
        <taxon>Eukaryota</taxon>
        <taxon>Metazoa</taxon>
        <taxon>Ecdysozoa</taxon>
        <taxon>Arthropoda</taxon>
        <taxon>Chelicerata</taxon>
        <taxon>Arachnida</taxon>
        <taxon>Araneae</taxon>
        <taxon>Araneomorphae</taxon>
        <taxon>Entelegynae</taxon>
        <taxon>Araneoidea</taxon>
        <taxon>Nephilidae</taxon>
        <taxon>Trichonephila</taxon>
    </lineage>
</organism>
<dbReference type="Gene3D" id="3.40.640.10">
    <property type="entry name" value="Type I PLP-dependent aspartate aminotransferase-like (Major domain)"/>
    <property type="match status" value="1"/>
</dbReference>
<evidence type="ECO:0000256" key="7">
    <source>
        <dbReference type="ARBA" id="ARBA00022679"/>
    </source>
</evidence>
<dbReference type="EC" id="2.6.1.40" evidence="12"/>
<evidence type="ECO:0000256" key="36">
    <source>
        <dbReference type="ARBA" id="ARBA00048916"/>
    </source>
</evidence>
<comment type="function">
    <text evidence="38">Multifunctional aminotransferase with a broad substrate specificity. Catalyzes the conversion of glyoxylate to glycine using alanine as the amino donor. Catalyzes metabolism of not L- but the D-isomer of D-beta-aminoisobutyric acid to generate 2-methyl-3-oxopropanoate and alanine. Catalyzes the transfer of the amino group from beta-alanine to pyruvate to yield L-alanine and 3-oxopropanoate. Can metabolize NG-monomethyl-L-arginine (NMMA), asymmetric NG,NG-dimethyl-L-arginine (ADMA) and symmetric NG,N'G-dimethyl-L-arginine (SDMA). ADMA is a potent inhibitor of nitric-oxide (NO) synthase, and this activity provides mechanism through which the kidney regulates blood pressure.</text>
</comment>
<dbReference type="CDD" id="cd00610">
    <property type="entry name" value="OAT_like"/>
    <property type="match status" value="1"/>
</dbReference>
<comment type="catalytic activity">
    <reaction evidence="26">
        <text>3-oxopropanoate + L-alanine = beta-alanine + pyruvate</text>
        <dbReference type="Rhea" id="RHEA:14077"/>
        <dbReference type="ChEBI" id="CHEBI:15361"/>
        <dbReference type="ChEBI" id="CHEBI:33190"/>
        <dbReference type="ChEBI" id="CHEBI:57966"/>
        <dbReference type="ChEBI" id="CHEBI:57972"/>
        <dbReference type="EC" id="2.6.1.18"/>
    </reaction>
    <physiologicalReaction direction="right-to-left" evidence="26">
        <dbReference type="Rhea" id="RHEA:14079"/>
    </physiologicalReaction>
</comment>
<evidence type="ECO:0000256" key="19">
    <source>
        <dbReference type="ARBA" id="ARBA00043679"/>
    </source>
</evidence>
<protein>
    <recommendedName>
        <fullName evidence="13">Alanine--glyoxylate aminotransferase 2, mitochondrial</fullName>
        <ecNumber evidence="28">2.6.1.18</ecNumber>
        <ecNumber evidence="12">2.6.1.40</ecNumber>
        <ecNumber evidence="5">2.6.1.44</ecNumber>
    </recommendedName>
    <alternativeName>
        <fullName evidence="14">(R)-3-amino-2-methylpropionate--pyruvate transaminase</fullName>
    </alternativeName>
    <alternativeName>
        <fullName evidence="16">Beta-ALAAT II</fullName>
    </alternativeName>
    <alternativeName>
        <fullName evidence="17">Beta-alanine-pyruvate aminotransferase</fullName>
    </alternativeName>
    <alternativeName>
        <fullName evidence="30">D-3-aminoisobutyrate-pyruvate aminotransferase</fullName>
    </alternativeName>
    <alternativeName>
        <fullName evidence="15">D-AIBAT</fullName>
    </alternativeName>
    <alternativeName>
        <fullName evidence="29">D-beta-aminoisobutyrate-pyruvate aminotransferase</fullName>
    </alternativeName>
</protein>
<comment type="cofactor">
    <cofactor evidence="1">
        <name>pyridoxal 5'-phosphate</name>
        <dbReference type="ChEBI" id="CHEBI:597326"/>
    </cofactor>
</comment>
<name>A0A8X6HMF1_TRICU</name>
<keyword evidence="41" id="KW-1185">Reference proteome</keyword>
<evidence type="ECO:0000256" key="31">
    <source>
        <dbReference type="ARBA" id="ARBA00047892"/>
    </source>
</evidence>
<evidence type="ECO:0000256" key="26">
    <source>
        <dbReference type="ARBA" id="ARBA00043825"/>
    </source>
</evidence>
<evidence type="ECO:0000256" key="35">
    <source>
        <dbReference type="ARBA" id="ARBA00048760"/>
    </source>
</evidence>
<keyword evidence="6 40" id="KW-0032">Aminotransferase</keyword>
<dbReference type="PANTHER" id="PTHR45688">
    <property type="match status" value="1"/>
</dbReference>
<evidence type="ECO:0000256" key="33">
    <source>
        <dbReference type="ARBA" id="ARBA00048500"/>
    </source>
</evidence>
<comment type="catalytic activity">
    <reaction evidence="24">
        <text>L-ornithine + pyruvate = 5-amino-2-oxopentanoate + L-alanine</text>
        <dbReference type="Rhea" id="RHEA:77327"/>
        <dbReference type="ChEBI" id="CHEBI:15361"/>
        <dbReference type="ChEBI" id="CHEBI:46911"/>
        <dbReference type="ChEBI" id="CHEBI:57972"/>
        <dbReference type="ChEBI" id="CHEBI:58802"/>
    </reaction>
</comment>
<evidence type="ECO:0000256" key="6">
    <source>
        <dbReference type="ARBA" id="ARBA00022576"/>
    </source>
</evidence>
<evidence type="ECO:0000256" key="30">
    <source>
        <dbReference type="ARBA" id="ARBA00044258"/>
    </source>
</evidence>
<dbReference type="PROSITE" id="PS00600">
    <property type="entry name" value="AA_TRANSFER_CLASS_3"/>
    <property type="match status" value="1"/>
</dbReference>
<proteinExistence type="inferred from homology"/>
<evidence type="ECO:0000256" key="22">
    <source>
        <dbReference type="ARBA" id="ARBA00043751"/>
    </source>
</evidence>